<evidence type="ECO:0000256" key="1">
    <source>
        <dbReference type="ARBA" id="ARBA00009431"/>
    </source>
</evidence>
<name>A0A0M3HH57_ASCLU</name>
<dbReference type="InterPro" id="IPR001563">
    <property type="entry name" value="Peptidase_S10"/>
</dbReference>
<dbReference type="WBParaSite" id="ALUE_0000085201-mRNA-1">
    <property type="protein sequence ID" value="ALUE_0000085201-mRNA-1"/>
    <property type="gene ID" value="ALUE_0000085201"/>
</dbReference>
<dbReference type="Gene3D" id="3.40.50.1820">
    <property type="entry name" value="alpha/beta hydrolase"/>
    <property type="match status" value="1"/>
</dbReference>
<dbReference type="GO" id="GO:0004185">
    <property type="term" value="F:serine-type carboxypeptidase activity"/>
    <property type="evidence" value="ECO:0007669"/>
    <property type="project" value="InterPro"/>
</dbReference>
<reference evidence="3" key="1">
    <citation type="submission" date="2017-02" db="UniProtKB">
        <authorList>
            <consortium name="WormBaseParasite"/>
        </authorList>
    </citation>
    <scope>IDENTIFICATION</scope>
</reference>
<dbReference type="InterPro" id="IPR033124">
    <property type="entry name" value="Ser_caboxypep_his_AS"/>
</dbReference>
<dbReference type="PROSITE" id="PS00560">
    <property type="entry name" value="CARBOXYPEPT_SER_HIS"/>
    <property type="match status" value="1"/>
</dbReference>
<dbReference type="AlphaFoldDB" id="A0A0M3HH57"/>
<dbReference type="Pfam" id="PF00450">
    <property type="entry name" value="Peptidase_S10"/>
    <property type="match status" value="1"/>
</dbReference>
<accession>A0A0M3HH57</accession>
<dbReference type="GO" id="GO:0006508">
    <property type="term" value="P:proteolysis"/>
    <property type="evidence" value="ECO:0007669"/>
    <property type="project" value="InterPro"/>
</dbReference>
<comment type="similarity">
    <text evidence="1">Belongs to the peptidase S10 family.</text>
</comment>
<proteinExistence type="inferred from homology"/>
<dbReference type="SUPFAM" id="SSF53474">
    <property type="entry name" value="alpha/beta-Hydrolases"/>
    <property type="match status" value="1"/>
</dbReference>
<dbReference type="Proteomes" id="UP000036681">
    <property type="component" value="Unplaced"/>
</dbReference>
<evidence type="ECO:0000313" key="2">
    <source>
        <dbReference type="Proteomes" id="UP000036681"/>
    </source>
</evidence>
<evidence type="ECO:0000313" key="3">
    <source>
        <dbReference type="WBParaSite" id="ALUE_0000085201-mRNA-1"/>
    </source>
</evidence>
<keyword evidence="2" id="KW-1185">Reference proteome</keyword>
<dbReference type="InterPro" id="IPR029058">
    <property type="entry name" value="AB_hydrolase_fold"/>
</dbReference>
<sequence>MCLYWRKKSANYADSFRLLNKTPYKFDRQIAGFKTIYEGLTFVTVRGAGHMAPQWRAPQMYYVIQQFLLNHPI</sequence>
<protein>
    <submittedName>
        <fullName evidence="3">Serine carboxypeptidase</fullName>
    </submittedName>
</protein>
<organism evidence="2 3">
    <name type="scientific">Ascaris lumbricoides</name>
    <name type="common">Giant roundworm</name>
    <dbReference type="NCBI Taxonomy" id="6252"/>
    <lineage>
        <taxon>Eukaryota</taxon>
        <taxon>Metazoa</taxon>
        <taxon>Ecdysozoa</taxon>
        <taxon>Nematoda</taxon>
        <taxon>Chromadorea</taxon>
        <taxon>Rhabditida</taxon>
        <taxon>Spirurina</taxon>
        <taxon>Ascaridomorpha</taxon>
        <taxon>Ascaridoidea</taxon>
        <taxon>Ascarididae</taxon>
        <taxon>Ascaris</taxon>
    </lineage>
</organism>